<feature type="coiled-coil region" evidence="1">
    <location>
        <begin position="120"/>
        <end position="164"/>
    </location>
</feature>
<comment type="caution">
    <text evidence="2">The sequence shown here is derived from an EMBL/GenBank/DDBJ whole genome shotgun (WGS) entry which is preliminary data.</text>
</comment>
<dbReference type="Proteomes" id="UP000626844">
    <property type="component" value="Unassembled WGS sequence"/>
</dbReference>
<evidence type="ECO:0000313" key="3">
    <source>
        <dbReference type="Proteomes" id="UP000626844"/>
    </source>
</evidence>
<keyword evidence="1" id="KW-0175">Coiled coil</keyword>
<dbReference type="EMBL" id="JACXAI010000002">
    <property type="protein sequence ID" value="MBD1379135.1"/>
    <property type="molecule type" value="Genomic_DNA"/>
</dbReference>
<dbReference type="RefSeq" id="WP_191155476.1">
    <property type="nucleotide sequence ID" value="NZ_JACXAI010000002.1"/>
</dbReference>
<name>A0A926NDG7_9BACI</name>
<evidence type="ECO:0000256" key="1">
    <source>
        <dbReference type="SAM" id="Coils"/>
    </source>
</evidence>
<dbReference type="AlphaFoldDB" id="A0A926NDG7"/>
<protein>
    <submittedName>
        <fullName evidence="2">Uncharacterized protein</fullName>
    </submittedName>
</protein>
<feature type="coiled-coil region" evidence="1">
    <location>
        <begin position="25"/>
        <end position="52"/>
    </location>
</feature>
<keyword evidence="3" id="KW-1185">Reference proteome</keyword>
<sequence length="185" mass="22079">MKKFNEVINNWESHNNQKGVYVFNIQIDKDDFNEMIREIKELQQENKDYKECTDWLLKIREDLSDVDFQPGTPELAIASPEGIYQMVMELKQLLKETEANLITSYNQLSLLCPIGDLPVIETLKDEKLMYMEHVSELEMENQKLKETQDKLIEQLKKADEYSDKIEWKLFWETKDKIVNDIIKRK</sequence>
<proteinExistence type="predicted"/>
<gene>
    <name evidence="2" type="ORF">IC621_02730</name>
</gene>
<evidence type="ECO:0000313" key="2">
    <source>
        <dbReference type="EMBL" id="MBD1379135.1"/>
    </source>
</evidence>
<accession>A0A926NDG7</accession>
<reference evidence="2" key="1">
    <citation type="submission" date="2020-09" db="EMBL/GenBank/DDBJ databases">
        <title>A novel bacterium of genus Bacillus, isolated from South China Sea.</title>
        <authorList>
            <person name="Huang H."/>
            <person name="Mo K."/>
            <person name="Hu Y."/>
        </authorList>
    </citation>
    <scope>NUCLEOTIDE SEQUENCE</scope>
    <source>
        <strain evidence="2">IB182487</strain>
    </source>
</reference>
<organism evidence="2 3">
    <name type="scientific">Metabacillus arenae</name>
    <dbReference type="NCBI Taxonomy" id="2771434"/>
    <lineage>
        <taxon>Bacteria</taxon>
        <taxon>Bacillati</taxon>
        <taxon>Bacillota</taxon>
        <taxon>Bacilli</taxon>
        <taxon>Bacillales</taxon>
        <taxon>Bacillaceae</taxon>
        <taxon>Metabacillus</taxon>
    </lineage>
</organism>